<dbReference type="InterPro" id="IPR019039">
    <property type="entry name" value="T4-Rnl1-like_N"/>
</dbReference>
<evidence type="ECO:0000313" key="3">
    <source>
        <dbReference type="EMBL" id="OFI50455.1"/>
    </source>
</evidence>
<dbReference type="OrthoDB" id="384253at2"/>
<gene>
    <name evidence="3" type="ORF">BG261_00820</name>
</gene>
<dbReference type="RefSeq" id="WP_070791260.1">
    <property type="nucleotide sequence ID" value="NZ_MKIR01000001.1"/>
</dbReference>
<accession>A0A1E8GQE3</accession>
<dbReference type="SUPFAM" id="SSF56300">
    <property type="entry name" value="Metallo-dependent phosphatases"/>
    <property type="match status" value="1"/>
</dbReference>
<dbReference type="GO" id="GO:0016787">
    <property type="term" value="F:hydrolase activity"/>
    <property type="evidence" value="ECO:0007669"/>
    <property type="project" value="InterPro"/>
</dbReference>
<feature type="domain" description="T4 RNA ligase 1-like N-terminal" evidence="2">
    <location>
        <begin position="468"/>
        <end position="690"/>
    </location>
</feature>
<name>A0A1E8GQE3_9LACT</name>
<evidence type="ECO:0000259" key="2">
    <source>
        <dbReference type="Pfam" id="PF09511"/>
    </source>
</evidence>
<organism evidence="3 4">
    <name type="scientific">Floricoccus tropicus</name>
    <dbReference type="NCBI Taxonomy" id="1859473"/>
    <lineage>
        <taxon>Bacteria</taxon>
        <taxon>Bacillati</taxon>
        <taxon>Bacillota</taxon>
        <taxon>Bacilli</taxon>
        <taxon>Lactobacillales</taxon>
        <taxon>Streptococcaceae</taxon>
        <taxon>Floricoccus</taxon>
    </lineage>
</organism>
<dbReference type="Pfam" id="PF00149">
    <property type="entry name" value="Metallophos"/>
    <property type="match status" value="1"/>
</dbReference>
<dbReference type="Pfam" id="PF13671">
    <property type="entry name" value="AAA_33"/>
    <property type="match status" value="1"/>
</dbReference>
<dbReference type="Pfam" id="PF09511">
    <property type="entry name" value="RNA_lig_T4_1"/>
    <property type="match status" value="1"/>
</dbReference>
<dbReference type="EMBL" id="MKIR01000001">
    <property type="protein sequence ID" value="OFI50455.1"/>
    <property type="molecule type" value="Genomic_DNA"/>
</dbReference>
<dbReference type="InterPro" id="IPR029052">
    <property type="entry name" value="Metallo-depent_PP-like"/>
</dbReference>
<dbReference type="PANTHER" id="PTHR32004:SF1">
    <property type="entry name" value="TRNA LIGASE"/>
    <property type="match status" value="1"/>
</dbReference>
<protein>
    <recommendedName>
        <fullName evidence="5">Serine/threonine protein phosphatase</fullName>
    </recommendedName>
</protein>
<dbReference type="AlphaFoldDB" id="A0A1E8GQE3"/>
<feature type="domain" description="Calcineurin-like phosphoesterase" evidence="1">
    <location>
        <begin position="181"/>
        <end position="365"/>
    </location>
</feature>
<evidence type="ECO:0008006" key="5">
    <source>
        <dbReference type="Google" id="ProtNLM"/>
    </source>
</evidence>
<evidence type="ECO:0000313" key="4">
    <source>
        <dbReference type="Proteomes" id="UP000178622"/>
    </source>
</evidence>
<dbReference type="PANTHER" id="PTHR32004">
    <property type="entry name" value="TRNA LIGASE"/>
    <property type="match status" value="1"/>
</dbReference>
<dbReference type="Gene3D" id="3.60.21.10">
    <property type="match status" value="1"/>
</dbReference>
<dbReference type="Gene3D" id="3.40.50.300">
    <property type="entry name" value="P-loop containing nucleotide triphosphate hydrolases"/>
    <property type="match status" value="1"/>
</dbReference>
<keyword evidence="4" id="KW-1185">Reference proteome</keyword>
<dbReference type="GO" id="GO:0006388">
    <property type="term" value="P:tRNA splicing, via endonucleolytic cleavage and ligation"/>
    <property type="evidence" value="ECO:0007669"/>
    <property type="project" value="TreeGrafter"/>
</dbReference>
<dbReference type="GO" id="GO:0003972">
    <property type="term" value="F:RNA ligase (ATP) activity"/>
    <property type="evidence" value="ECO:0007669"/>
    <property type="project" value="TreeGrafter"/>
</dbReference>
<sequence length="773" mass="90031">MRKIYLLSGVPGAGKTTFIKENKLENYTISSDNLRLQFGSPLHIYDKNTNQVIDGMPFEQDKLVWNMLYSIVEERMKNSSTTIVDATHVTRESLKKYKDLSKKYNYKLHLVKFGRDLPISEFYNRNKNRGLRKVPDYVIERMYKNMKKFDKSKHGINNLSPEEMLQSLDWRESDLDKYEKIQFIGDIHSSGTALEELMRDYNQSTFYVFCGDYFDRGIEPVKTMEILLRLMKEKNSVFIKGNHEQHLDDYLSGNKYSSYFKDETLSPLLKAGYTRTDFVDFSKKLQPIFIGNFAGKRLIATHAGLHPGQYSNDDYLKNLALTNDDMFIYGIGGYDIDVDNEWDNEEDDVFQFHGHRNIQLRPVITGSSNQKSFNLEQKVEHGNDLAAITLTKDCDTDRGFSIEEKLIENKIYNEKFKPYTKFSEKYNFFSMKRDRNINANDLGNGITVLNFKPHVFRKKLWTDETVTARGLFVNEANEVVARGYNKFFNIDEMSETRFDKVAEKMSNKKFLLTKKENGFLAIVSYIPELGGLQVFSKGAGKDYSEMAKDILIENLQSSNHTFNELEEYIRKDFQNGDRYSITMEVINNELDPHIVSYDNNKVVILDVVDNNLKENLREPKADVISKKFNLERRDVLKSEYTIADNNSLYLLCKTKEDATKLLNELFSLTYEGVVIMFEDGFKTKVKTDYYKTLKYARGTIENLSKDPEIDIVKALKSVVEKRKNTNKKPTLLEEMTTNHLISWAEKIEKYGKEEYQTKDIFGNRIYSVPKLES</sequence>
<proteinExistence type="predicted"/>
<dbReference type="InterPro" id="IPR027417">
    <property type="entry name" value="P-loop_NTPase"/>
</dbReference>
<dbReference type="STRING" id="1859473.BG261_00820"/>
<dbReference type="SUPFAM" id="SSF52540">
    <property type="entry name" value="P-loop containing nucleoside triphosphate hydrolases"/>
    <property type="match status" value="1"/>
</dbReference>
<evidence type="ECO:0000259" key="1">
    <source>
        <dbReference type="Pfam" id="PF00149"/>
    </source>
</evidence>
<reference evidence="4" key="1">
    <citation type="submission" date="2016-09" db="EMBL/GenBank/DDBJ databases">
        <title>Draft genome sequence of a novel species of the family Streptococcaceae isolated from flowers.</title>
        <authorList>
            <person name="Chuah L.-O."/>
            <person name="Yap K.-P."/>
            <person name="Thong K.L."/>
            <person name="Liong M.T."/>
            <person name="Ahmad R."/>
            <person name="Rusul G."/>
        </authorList>
    </citation>
    <scope>NUCLEOTIDE SEQUENCE [LARGE SCALE GENOMIC DNA]</scope>
    <source>
        <strain evidence="4">DF1</strain>
    </source>
</reference>
<dbReference type="InterPro" id="IPR004843">
    <property type="entry name" value="Calcineurin-like_PHP"/>
</dbReference>
<comment type="caution">
    <text evidence="3">The sequence shown here is derived from an EMBL/GenBank/DDBJ whole genome shotgun (WGS) entry which is preliminary data.</text>
</comment>
<dbReference type="Proteomes" id="UP000178622">
    <property type="component" value="Unassembled WGS sequence"/>
</dbReference>